<dbReference type="KEGG" id="ebi:EbC_30060"/>
<keyword evidence="2" id="KW-1185">Reference proteome</keyword>
<sequence>MSVRKSQVQSLCYRQGKNQLTTSSLMANQALPKGVGRSDFRWLDPAHKFGELTVNYN</sequence>
<accession>D8MUN0</accession>
<dbReference type="AlphaFoldDB" id="D8MUN0"/>
<dbReference type="Proteomes" id="UP000008793">
    <property type="component" value="Chromosome"/>
</dbReference>
<protein>
    <submittedName>
        <fullName evidence="1">Uncharacterized protein</fullName>
    </submittedName>
</protein>
<evidence type="ECO:0000313" key="2">
    <source>
        <dbReference type="Proteomes" id="UP000008793"/>
    </source>
</evidence>
<name>D8MUN0_ERWBE</name>
<organism evidence="2">
    <name type="scientific">Erwinia billingiae (strain Eb661)</name>
    <dbReference type="NCBI Taxonomy" id="634500"/>
    <lineage>
        <taxon>Bacteria</taxon>
        <taxon>Pseudomonadati</taxon>
        <taxon>Pseudomonadota</taxon>
        <taxon>Gammaproteobacteria</taxon>
        <taxon>Enterobacterales</taxon>
        <taxon>Erwiniaceae</taxon>
        <taxon>Erwinia</taxon>
    </lineage>
</organism>
<evidence type="ECO:0000313" key="1">
    <source>
        <dbReference type="EMBL" id="CAX60537.1"/>
    </source>
</evidence>
<dbReference type="HOGENOM" id="CLU_2989739_0_0_6"/>
<reference evidence="1 2" key="1">
    <citation type="journal article" date="2010" name="BMC Genomics">
        <title>Genome comparison of the epiphytic bacteria Erwinia billingiae and E. tasmaniensis with the pear pathogen E. pyrifoliae.</title>
        <authorList>
            <person name="Kube M."/>
            <person name="Migdoll A.M."/>
            <person name="Gehring I."/>
            <person name="Heitmann K."/>
            <person name="Mayer Y."/>
            <person name="Kuhl H."/>
            <person name="Knaust F."/>
            <person name="Geider K."/>
            <person name="Reinhardt R."/>
        </authorList>
    </citation>
    <scope>NUCLEOTIDE SEQUENCE [LARGE SCALE GENOMIC DNA]</scope>
    <source>
        <strain evidence="1 2">Eb661</strain>
    </source>
</reference>
<gene>
    <name evidence="1" type="ordered locus">EbC_30060</name>
</gene>
<proteinExistence type="predicted"/>
<dbReference type="EMBL" id="FP236843">
    <property type="protein sequence ID" value="CAX60537.1"/>
    <property type="molecule type" value="Genomic_DNA"/>
</dbReference>